<reference evidence="2 3" key="1">
    <citation type="submission" date="2017-06" db="EMBL/GenBank/DDBJ databases">
        <title>Updating the genomic taxonomy and epidemiology of Campylobacter hyointestinalis; discovery in New Zealand farmed ruminants.</title>
        <authorList>
            <person name="Wilkinson D.A."/>
            <person name="Fayaz A."/>
            <person name="Biggs P.J."/>
            <person name="Midwinter A.C."/>
        </authorList>
    </citation>
    <scope>NUCLEOTIDE SEQUENCE [LARGE SCALE GENOMIC DNA]</scope>
    <source>
        <strain evidence="2 3">S1614a</strain>
    </source>
</reference>
<dbReference type="InterPro" id="IPR052022">
    <property type="entry name" value="26kDa_periplasmic_antigen"/>
</dbReference>
<sequence length="230" mass="25420">MEKNNFIAISLAIVISAIILAFGFGGIIKDERSVVVKGLAQKEVKADLALWQMSFYLGDNDLANLKKTIEEKTKIASNFLKNQGLDSKDFSVQAPTITDNSVNSYMDTQKIRYTYIAKVNLLIRTDKIEQAKKAQSNSLELASDGIAVSNDFDNKITFEFTKLNDIKPEMIALATKNARLAAQQFANDSGSKVGEIKKATQGLFSVENAAIGLEDIKSIRVVTQVEYQLR</sequence>
<gene>
    <name evidence="2" type="ORF">CDQ78_03330</name>
</gene>
<protein>
    <submittedName>
        <fullName evidence="2">SIMPL domain-containing protein</fullName>
    </submittedName>
</protein>
<evidence type="ECO:0000256" key="1">
    <source>
        <dbReference type="SAM" id="Phobius"/>
    </source>
</evidence>
<dbReference type="GO" id="GO:0006974">
    <property type="term" value="P:DNA damage response"/>
    <property type="evidence" value="ECO:0007669"/>
    <property type="project" value="TreeGrafter"/>
</dbReference>
<dbReference type="EMBL" id="NIQP01000002">
    <property type="protein sequence ID" value="PPB72601.1"/>
    <property type="molecule type" value="Genomic_DNA"/>
</dbReference>
<comment type="caution">
    <text evidence="2">The sequence shown here is derived from an EMBL/GenBank/DDBJ whole genome shotgun (WGS) entry which is preliminary data.</text>
</comment>
<dbReference type="AlphaFoldDB" id="A0A855N490"/>
<dbReference type="InterPro" id="IPR007497">
    <property type="entry name" value="SIMPL/DUF541"/>
</dbReference>
<name>A0A855N490_CAMHY</name>
<dbReference type="PANTHER" id="PTHR34387:SF2">
    <property type="entry name" value="SLR1258 PROTEIN"/>
    <property type="match status" value="1"/>
</dbReference>
<dbReference type="Proteomes" id="UP000239685">
    <property type="component" value="Unassembled WGS sequence"/>
</dbReference>
<evidence type="ECO:0000313" key="3">
    <source>
        <dbReference type="Proteomes" id="UP000239685"/>
    </source>
</evidence>
<dbReference type="PIRSF" id="PIRSF029033">
    <property type="entry name" value="UCP029033"/>
    <property type="match status" value="1"/>
</dbReference>
<keyword evidence="1" id="KW-0472">Membrane</keyword>
<dbReference type="RefSeq" id="WP_104119568.1">
    <property type="nucleotide sequence ID" value="NZ_NIQL01000001.1"/>
</dbReference>
<dbReference type="Pfam" id="PF04402">
    <property type="entry name" value="SIMPL"/>
    <property type="match status" value="1"/>
</dbReference>
<organism evidence="2 3">
    <name type="scientific">Campylobacter hyointestinalis subsp. hyointestinalis</name>
    <dbReference type="NCBI Taxonomy" id="91352"/>
    <lineage>
        <taxon>Bacteria</taxon>
        <taxon>Pseudomonadati</taxon>
        <taxon>Campylobacterota</taxon>
        <taxon>Epsilonproteobacteria</taxon>
        <taxon>Campylobacterales</taxon>
        <taxon>Campylobacteraceae</taxon>
        <taxon>Campylobacter</taxon>
    </lineage>
</organism>
<proteinExistence type="predicted"/>
<keyword evidence="1" id="KW-0812">Transmembrane</keyword>
<feature type="transmembrane region" description="Helical" evidence="1">
    <location>
        <begin position="6"/>
        <end position="28"/>
    </location>
</feature>
<evidence type="ECO:0000313" key="2">
    <source>
        <dbReference type="EMBL" id="PPB72601.1"/>
    </source>
</evidence>
<dbReference type="PANTHER" id="PTHR34387">
    <property type="entry name" value="SLR1258 PROTEIN"/>
    <property type="match status" value="1"/>
</dbReference>
<keyword evidence="1" id="KW-1133">Transmembrane helix</keyword>
<dbReference type="InterPro" id="IPR016907">
    <property type="entry name" value="UCP029033"/>
</dbReference>
<accession>A0A855N490</accession>